<dbReference type="GO" id="GO:0009159">
    <property type="term" value="P:deoxyribonucleoside monophosphate catabolic process"/>
    <property type="evidence" value="ECO:0007669"/>
    <property type="project" value="TreeGrafter"/>
</dbReference>
<dbReference type="Pfam" id="PF05014">
    <property type="entry name" value="Nuc_deoxyrib_tr"/>
    <property type="match status" value="1"/>
</dbReference>
<protein>
    <submittedName>
        <fullName evidence="1">Nucleoside deoxyribosyltransferase</fullName>
    </submittedName>
</protein>
<keyword evidence="2" id="KW-1185">Reference proteome</keyword>
<dbReference type="SUPFAM" id="SSF52309">
    <property type="entry name" value="N-(deoxy)ribosyltransferase-like"/>
    <property type="match status" value="1"/>
</dbReference>
<dbReference type="InterPro" id="IPR007710">
    <property type="entry name" value="Nucleoside_deoxyribTrfase"/>
</dbReference>
<dbReference type="AlphaFoldDB" id="A0A0R1U2D8"/>
<dbReference type="Proteomes" id="UP000051324">
    <property type="component" value="Unassembled WGS sequence"/>
</dbReference>
<evidence type="ECO:0000313" key="1">
    <source>
        <dbReference type="EMBL" id="KRL87500.1"/>
    </source>
</evidence>
<organism evidence="1 2">
    <name type="scientific">Ligilactobacillus apodemi DSM 16634 = JCM 16172</name>
    <dbReference type="NCBI Taxonomy" id="1423724"/>
    <lineage>
        <taxon>Bacteria</taxon>
        <taxon>Bacillati</taxon>
        <taxon>Bacillota</taxon>
        <taxon>Bacilli</taxon>
        <taxon>Lactobacillales</taxon>
        <taxon>Lactobacillaceae</taxon>
        <taxon>Ligilactobacillus</taxon>
    </lineage>
</organism>
<dbReference type="EMBL" id="AZFT01000001">
    <property type="protein sequence ID" value="KRL87500.1"/>
    <property type="molecule type" value="Genomic_DNA"/>
</dbReference>
<dbReference type="GO" id="GO:0070694">
    <property type="term" value="F:5-hydroxymethyl-dUMP N-hydrolase activity"/>
    <property type="evidence" value="ECO:0007669"/>
    <property type="project" value="TreeGrafter"/>
</dbReference>
<keyword evidence="1" id="KW-0808">Transferase</keyword>
<name>A0A0R1U2D8_9LACO</name>
<accession>A0A0R1U2D8</accession>
<comment type="caution">
    <text evidence="1">The sequence shown here is derived from an EMBL/GenBank/DDBJ whole genome shotgun (WGS) entry which is preliminary data.</text>
</comment>
<proteinExistence type="predicted"/>
<dbReference type="PATRIC" id="fig|1423724.4.peg.63"/>
<gene>
    <name evidence="1" type="ORF">FC32_GL000062</name>
</gene>
<dbReference type="RefSeq" id="WP_025087205.1">
    <property type="nucleotide sequence ID" value="NZ_AZFT01000001.1"/>
</dbReference>
<sequence length="158" mass="17805">MKSVYLASPFFSPAQKERIAQVKAALRNNPTIDGQNIFLPHEHEYKAAEFGSFEWQKATFGLDTNQIDASDVVVAIVDYKLEETKENEPDSGTAFEIGYAYATKTPVIVVQFDPEKEVNLMIAQGLTAYFDIAKEGLEALEKYDFDELMPKFCPRPVI</sequence>
<dbReference type="InterPro" id="IPR051239">
    <property type="entry name" value="2'-dNMP_N-hydrolase"/>
</dbReference>
<dbReference type="PANTHER" id="PTHR15364">
    <property type="entry name" value="2'-DEOXYNUCLEOSIDE 5'-PHOSPHATE N-HYDROLASE 1"/>
    <property type="match status" value="1"/>
</dbReference>
<dbReference type="eggNOG" id="COG3613">
    <property type="taxonomic scope" value="Bacteria"/>
</dbReference>
<dbReference type="GO" id="GO:0016740">
    <property type="term" value="F:transferase activity"/>
    <property type="evidence" value="ECO:0007669"/>
    <property type="project" value="UniProtKB-KW"/>
</dbReference>
<evidence type="ECO:0000313" key="2">
    <source>
        <dbReference type="Proteomes" id="UP000051324"/>
    </source>
</evidence>
<dbReference type="STRING" id="1423724.FC32_GL000062"/>
<dbReference type="PANTHER" id="PTHR15364:SF0">
    <property type="entry name" value="2'-DEOXYNUCLEOSIDE 5'-PHOSPHATE N-HYDROLASE 1"/>
    <property type="match status" value="1"/>
</dbReference>
<dbReference type="Gene3D" id="3.40.50.450">
    <property type="match status" value="1"/>
</dbReference>
<reference evidence="1 2" key="1">
    <citation type="journal article" date="2015" name="Genome Announc.">
        <title>Expanding the biotechnology potential of lactobacilli through comparative genomics of 213 strains and associated genera.</title>
        <authorList>
            <person name="Sun Z."/>
            <person name="Harris H.M."/>
            <person name="McCann A."/>
            <person name="Guo C."/>
            <person name="Argimon S."/>
            <person name="Zhang W."/>
            <person name="Yang X."/>
            <person name="Jeffery I.B."/>
            <person name="Cooney J.C."/>
            <person name="Kagawa T.F."/>
            <person name="Liu W."/>
            <person name="Song Y."/>
            <person name="Salvetti E."/>
            <person name="Wrobel A."/>
            <person name="Rasinkangas P."/>
            <person name="Parkhill J."/>
            <person name="Rea M.C."/>
            <person name="O'Sullivan O."/>
            <person name="Ritari J."/>
            <person name="Douillard F.P."/>
            <person name="Paul Ross R."/>
            <person name="Yang R."/>
            <person name="Briner A.E."/>
            <person name="Felis G.E."/>
            <person name="de Vos W.M."/>
            <person name="Barrangou R."/>
            <person name="Klaenhammer T.R."/>
            <person name="Caufield P.W."/>
            <person name="Cui Y."/>
            <person name="Zhang H."/>
            <person name="O'Toole P.W."/>
        </authorList>
    </citation>
    <scope>NUCLEOTIDE SEQUENCE [LARGE SCALE GENOMIC DNA]</scope>
    <source>
        <strain evidence="1 2">DSM 16634</strain>
    </source>
</reference>
<dbReference type="OrthoDB" id="397706at2"/>